<evidence type="ECO:0000259" key="2">
    <source>
        <dbReference type="Pfam" id="PF13193"/>
    </source>
</evidence>
<dbReference type="GO" id="GO:0016877">
    <property type="term" value="F:ligase activity, forming carbon-sulfur bonds"/>
    <property type="evidence" value="ECO:0007669"/>
    <property type="project" value="UniProtKB-ARBA"/>
</dbReference>
<protein>
    <submittedName>
        <fullName evidence="3">Acyl--CoA ligase</fullName>
    </submittedName>
</protein>
<reference evidence="3" key="2">
    <citation type="submission" date="2021-04" db="EMBL/GenBank/DDBJ databases">
        <authorList>
            <person name="Gilroy R."/>
        </authorList>
    </citation>
    <scope>NUCLEOTIDE SEQUENCE</scope>
    <source>
        <strain evidence="3">1345</strain>
    </source>
</reference>
<dbReference type="Proteomes" id="UP000886750">
    <property type="component" value="Unassembled WGS sequence"/>
</dbReference>
<dbReference type="InterPro" id="IPR045851">
    <property type="entry name" value="AMP-bd_C_sf"/>
</dbReference>
<dbReference type="Gene3D" id="3.30.300.30">
    <property type="match status" value="1"/>
</dbReference>
<feature type="domain" description="AMP-binding enzyme C-terminal" evidence="2">
    <location>
        <begin position="442"/>
        <end position="515"/>
    </location>
</feature>
<gene>
    <name evidence="3" type="ORF">H9729_04495</name>
</gene>
<dbReference type="Gene3D" id="3.40.50.980">
    <property type="match status" value="2"/>
</dbReference>
<evidence type="ECO:0000313" key="4">
    <source>
        <dbReference type="Proteomes" id="UP000886750"/>
    </source>
</evidence>
<proteinExistence type="predicted"/>
<reference evidence="3" key="1">
    <citation type="journal article" date="2021" name="PeerJ">
        <title>Extensive microbial diversity within the chicken gut microbiome revealed by metagenomics and culture.</title>
        <authorList>
            <person name="Gilroy R."/>
            <person name="Ravi A."/>
            <person name="Getino M."/>
            <person name="Pursley I."/>
            <person name="Horton D.L."/>
            <person name="Alikhan N.F."/>
            <person name="Baker D."/>
            <person name="Gharbi K."/>
            <person name="Hall N."/>
            <person name="Watson M."/>
            <person name="Adriaenssens E.M."/>
            <person name="Foster-Nyarko E."/>
            <person name="Jarju S."/>
            <person name="Secka A."/>
            <person name="Antonio M."/>
            <person name="Oren A."/>
            <person name="Chaudhuri R.R."/>
            <person name="La Ragione R."/>
            <person name="Hildebrand F."/>
            <person name="Pallen M.J."/>
        </authorList>
    </citation>
    <scope>NUCLEOTIDE SEQUENCE</scope>
    <source>
        <strain evidence="3">1345</strain>
    </source>
</reference>
<dbReference type="InterPro" id="IPR025110">
    <property type="entry name" value="AMP-bd_C"/>
</dbReference>
<dbReference type="EMBL" id="DXCQ01000034">
    <property type="protein sequence ID" value="HIY96927.1"/>
    <property type="molecule type" value="Genomic_DNA"/>
</dbReference>
<accession>A0A9D1ZVG5</accession>
<evidence type="ECO:0000259" key="1">
    <source>
        <dbReference type="Pfam" id="PF00501"/>
    </source>
</evidence>
<dbReference type="PANTHER" id="PTHR43767">
    <property type="entry name" value="LONG-CHAIN-FATTY-ACID--COA LIGASE"/>
    <property type="match status" value="1"/>
</dbReference>
<dbReference type="Pfam" id="PF13193">
    <property type="entry name" value="AMP-binding_C"/>
    <property type="match status" value="1"/>
</dbReference>
<dbReference type="SUPFAM" id="SSF56801">
    <property type="entry name" value="Acetyl-CoA synthetase-like"/>
    <property type="match status" value="1"/>
</dbReference>
<dbReference type="AlphaFoldDB" id="A0A9D1ZVG5"/>
<keyword evidence="3" id="KW-0436">Ligase</keyword>
<sequence>MDTFSETCSMYEAAKLNISGSKIEPAVSFYGKEYSFGQVFSLIDTLADNLSAEFGIGKGSAVTLCVPNSPAAVFAFYAANKLGAAVNLVHPFLPPEKLKESAEKSNSKLIVVYDLYPCAGFEFGVPLLVSDSAAYMGAGAKLYYRLTQKRKARGISFEKYLKERGNPHVGAAQFGAREAAVYLASGGTAGEPKTIAHCNAVCNNLCAKAQEFLGEPLEHYTALYNVLPIFHGYGLCINMHMCMIMRRTNVMCLKFDAKRSAKEIVKSGANILTGVPTMYLKLLGARAFTRGDLSRLKDIWVGGDSVSPRLIEQFNAVLERQGASARIFAGYGLTETAGVCIVNTRARNRAGSVGYPLSGTEIGIYKDGVRQSAGQVGEIYLHSEQFMLGYLGEDASPFVEADGKTWLATGDCGYVDEDGFLYFKQRLKNVLKVSGVPVYPSEIEEAAGQAKGVAKCCAVGVPDPVKGQRVRLYVEPAAGTDTAACEREILDICRRRLIGYAVPKEIVFRKKLAVSIIGKIDRKKLDEEISQESAR</sequence>
<organism evidence="3 4">
    <name type="scientific">Candidatus Borkfalkia excrementigallinarum</name>
    <dbReference type="NCBI Taxonomy" id="2838506"/>
    <lineage>
        <taxon>Bacteria</taxon>
        <taxon>Bacillati</taxon>
        <taxon>Bacillota</taxon>
        <taxon>Clostridia</taxon>
        <taxon>Christensenellales</taxon>
        <taxon>Christensenellaceae</taxon>
        <taxon>Candidatus Borkfalkia</taxon>
    </lineage>
</organism>
<dbReference type="InterPro" id="IPR000873">
    <property type="entry name" value="AMP-dep_synth/lig_dom"/>
</dbReference>
<evidence type="ECO:0000313" key="3">
    <source>
        <dbReference type="EMBL" id="HIY96927.1"/>
    </source>
</evidence>
<dbReference type="Gene3D" id="2.30.38.10">
    <property type="entry name" value="Luciferase, Domain 3"/>
    <property type="match status" value="1"/>
</dbReference>
<dbReference type="PANTHER" id="PTHR43767:SF10">
    <property type="entry name" value="SURFACTIN SYNTHASE SUBUNIT 1"/>
    <property type="match status" value="1"/>
</dbReference>
<feature type="domain" description="AMP-dependent synthetase/ligase" evidence="1">
    <location>
        <begin position="25"/>
        <end position="391"/>
    </location>
</feature>
<dbReference type="Pfam" id="PF00501">
    <property type="entry name" value="AMP-binding"/>
    <property type="match status" value="1"/>
</dbReference>
<dbReference type="InterPro" id="IPR050237">
    <property type="entry name" value="ATP-dep_AMP-bd_enzyme"/>
</dbReference>
<name>A0A9D1ZVG5_9FIRM</name>
<comment type="caution">
    <text evidence="3">The sequence shown here is derived from an EMBL/GenBank/DDBJ whole genome shotgun (WGS) entry which is preliminary data.</text>
</comment>